<keyword evidence="2" id="KW-1185">Reference proteome</keyword>
<dbReference type="EMBL" id="KV748262">
    <property type="protein sequence ID" value="OCK87361.1"/>
    <property type="molecule type" value="Genomic_DNA"/>
</dbReference>
<name>A0ACC8EM23_9PEZI</name>
<gene>
    <name evidence="1" type="ORF">K441DRAFT_467155</name>
</gene>
<proteinExistence type="predicted"/>
<reference evidence="1 2" key="1">
    <citation type="journal article" date="2016" name="Nat. Commun.">
        <title>Ectomycorrhizal ecology is imprinted in the genome of the dominant symbiotic fungus Cenococcum geophilum.</title>
        <authorList>
            <consortium name="DOE Joint Genome Institute"/>
            <person name="Peter M."/>
            <person name="Kohler A."/>
            <person name="Ohm R.A."/>
            <person name="Kuo A."/>
            <person name="Krutzmann J."/>
            <person name="Morin E."/>
            <person name="Arend M."/>
            <person name="Barry K.W."/>
            <person name="Binder M."/>
            <person name="Choi C."/>
            <person name="Clum A."/>
            <person name="Copeland A."/>
            <person name="Grisel N."/>
            <person name="Haridas S."/>
            <person name="Kipfer T."/>
            <person name="LaButti K."/>
            <person name="Lindquist E."/>
            <person name="Lipzen A."/>
            <person name="Maire R."/>
            <person name="Meier B."/>
            <person name="Mihaltcheva S."/>
            <person name="Molinier V."/>
            <person name="Murat C."/>
            <person name="Poggeler S."/>
            <person name="Quandt C.A."/>
            <person name="Sperisen C."/>
            <person name="Tritt A."/>
            <person name="Tisserant E."/>
            <person name="Crous P.W."/>
            <person name="Henrissat B."/>
            <person name="Nehls U."/>
            <person name="Egli S."/>
            <person name="Spatafora J.W."/>
            <person name="Grigoriev I.V."/>
            <person name="Martin F.M."/>
        </authorList>
    </citation>
    <scope>NUCLEOTIDE SEQUENCE [LARGE SCALE GENOMIC DNA]</scope>
    <source>
        <strain evidence="1 2">1.58</strain>
    </source>
</reference>
<accession>A0ACC8EM23</accession>
<protein>
    <submittedName>
        <fullName evidence="1">Uncharacterized protein</fullName>
    </submittedName>
</protein>
<sequence length="940" mass="107066">MGSRTSPQARLLFKDAFDSLEQTVNASNLEDARVLQNTTLQDVHDAARKLEQELGARQCLRNMARVVPFLEALGHYSKTVDVFCSGTPYLPFIWAPIKLLLQVASDFTSALEKLVSAYSKIAEILPRFDRLSSAFRGNADFQRVLATVYADILRFHEEAYKVFRKPGWKIFFDISWARFDRRFKAILESLANHSDLVDREANAINIDEAREQRKRAIEEAARQEEERSIIQFQAALAWLEVKDYQQDDELDHQSSLHHADSCNWILKNKKAASWMRLGNKEPVLWLKGKPGAGKLVLSSMIIRFLQQDKHSTILYYFCTYDSSKPNNCSHILRSLTAQILRSNRDLAVFVYDNYIRPGYTSSILQLKKLIPTLLSSIPSVRIVIDGLDEFEQKDQKQILSDLIPFTSVQNSNAVCKTLFASRDIPTIAGHLSKQTVVCLNEEREPITQGIRSYVSHRLGEIRLNFGAKIGDEVMDGVERNLIEKAEGMFLWVRLVLRTLERVHSVRQLNDVVRDLPKGLETVYDTILGNIRRQMIAQDCGEAVRVLEWVAVAKRRLKKFELLDGVSLHEGNGLLDEDTRLWESVIDLCKPLIEEGPNGTIVFVHFTVREYLLRASRNALIKPINAHHNISLACIAYLRTSFNFIDPQFPEEQNNANLVKGFHGLHLYANEYWLTHLIIYANMRGDTEPLSLAPGSLMGHLIALWEVHNHMETKLLRDPRPNQVFLSTAEIGQALPNLIRHSRVLELIQATVGFRTSLKSEQRKSGEDAEAIELKKDPTLFSLILYNYKQIVNQLLRAKVVADFSPGTLNLFKTRYESSANTCRFRGCSRATDGYSTKQLLEEHEGSHTGGIKCAEPSCSFSRIGFKNSVGLKRHTNEFHATPEMTIKPTVVRRQFVCGGNISEGTTPNLWGCAQHYSRQDELNAHFRSPLGRRCIEQYVE</sequence>
<feature type="non-terminal residue" evidence="1">
    <location>
        <position position="940"/>
    </location>
</feature>
<organism evidence="1 2">
    <name type="scientific">Cenococcum geophilum 1.58</name>
    <dbReference type="NCBI Taxonomy" id="794803"/>
    <lineage>
        <taxon>Eukaryota</taxon>
        <taxon>Fungi</taxon>
        <taxon>Dikarya</taxon>
        <taxon>Ascomycota</taxon>
        <taxon>Pezizomycotina</taxon>
        <taxon>Dothideomycetes</taxon>
        <taxon>Pleosporomycetidae</taxon>
        <taxon>Gloniales</taxon>
        <taxon>Gloniaceae</taxon>
        <taxon>Cenococcum</taxon>
    </lineage>
</organism>
<evidence type="ECO:0000313" key="2">
    <source>
        <dbReference type="Proteomes" id="UP000250078"/>
    </source>
</evidence>
<dbReference type="Proteomes" id="UP000250078">
    <property type="component" value="Unassembled WGS sequence"/>
</dbReference>
<evidence type="ECO:0000313" key="1">
    <source>
        <dbReference type="EMBL" id="OCK87361.1"/>
    </source>
</evidence>